<dbReference type="Proteomes" id="UP001054252">
    <property type="component" value="Unassembled WGS sequence"/>
</dbReference>
<dbReference type="SUPFAM" id="SSF56672">
    <property type="entry name" value="DNA/RNA polymerases"/>
    <property type="match status" value="1"/>
</dbReference>
<feature type="domain" description="Reverse transcriptase Ty1/copia-type" evidence="2">
    <location>
        <begin position="415"/>
        <end position="625"/>
    </location>
</feature>
<accession>A0AAV5LV24</accession>
<sequence length="1030" mass="114326">MASLTNSTSLTITTIAQISAMVSEKLTAKNYLSWQDQILPLIEGISMGDHVLFDSKAPKATRLSSDGKEEQNPLLAIWLQEDKLVKSLIIATLSPAVRNFTVGLKSAREVWKALEERFANSSKARARDLLRQLREVKRDEHPTLEAYLQEINMISNELATIKEPLDDGEKVYWSLNGLGDKYDSFVTPMQICNKPGHKALRCYERFNHAYQEEDIPKAVVAFSTTDSQDLDWVPDTRAMSHRTNDLAEQNGSVERKHRHIVEWALTLLFHSHAPKRLWLEAGELNDSSPWLNLTMYSKDQSPAKIISESSSTSKPQGDLSESLAINADIQEPALQTRTTQSALPQEGNLPQSEHPHNQAQSSHPARHLQLNTHPMTTRGKLKAGLIHFNSQQFSIHCGPKTLKTAMSHLDGSLERLKARLVAKGFNQQAGIDYEETFSLVIKPQTIRIVLTIALAKGWTIKQLDVQNAFLHGYLKELVYIEQPLRFKDPTHLDHVCQLNRALYGLKQAPRAWFEQFSHFLLQLGFLCSHCDSSLFILHHAQGTIYLLLYVDAIILTGSSSIFLDAFITKLGTEFSMKNLGNLSYFLGIQVFTTPYGLSVSQKKYAQELLERAGMINCKAIATPMVAKSLALSHTKPFSNPSLFQSLVGALQYLTITRPKLSYAINTACQSMHSPTVGSFQLVKRILRYVKGTIDYGLHLLKDSSLDLYGYSDADWASCSITQRSITGSAVFLGSNLVSWGAKKQNTVACSSAKVEYRALASTTAELTWLAFLLRDLGICLSQPSILFCDNISALYMSYNPVFHARTKHIEIDYHFVREKVAYGSLVTKFGLVLRTIAGLDSAFSLSKRTIPQCQPFASFLKLQSLLLIEEANNLQESSTSPLMQGSSSASQLLQISNSPSNSQVFYAGNPNRGRGFGRSNNQGGRFTRGRVNRGGGRSQWNNWPNFHGYFGPGFGRGSGGASSFPSPGFSGHSASGDRFPTYGFDKGFTGNNFPTRAPHQNLDGSRALPPLLPTPQSIPCYVNGATNWAI</sequence>
<reference evidence="3 4" key="1">
    <citation type="journal article" date="2021" name="Commun. Biol.">
        <title>The genome of Shorea leprosula (Dipterocarpaceae) highlights the ecological relevance of drought in aseasonal tropical rainforests.</title>
        <authorList>
            <person name="Ng K.K.S."/>
            <person name="Kobayashi M.J."/>
            <person name="Fawcett J.A."/>
            <person name="Hatakeyama M."/>
            <person name="Paape T."/>
            <person name="Ng C.H."/>
            <person name="Ang C.C."/>
            <person name="Tnah L.H."/>
            <person name="Lee C.T."/>
            <person name="Nishiyama T."/>
            <person name="Sese J."/>
            <person name="O'Brien M.J."/>
            <person name="Copetti D."/>
            <person name="Mohd Noor M.I."/>
            <person name="Ong R.C."/>
            <person name="Putra M."/>
            <person name="Sireger I.Z."/>
            <person name="Indrioko S."/>
            <person name="Kosugi Y."/>
            <person name="Izuno A."/>
            <person name="Isagi Y."/>
            <person name="Lee S.L."/>
            <person name="Shimizu K.K."/>
        </authorList>
    </citation>
    <scope>NUCLEOTIDE SEQUENCE [LARGE SCALE GENOMIC DNA]</scope>
    <source>
        <strain evidence="3">214</strain>
    </source>
</reference>
<evidence type="ECO:0000259" key="2">
    <source>
        <dbReference type="Pfam" id="PF07727"/>
    </source>
</evidence>
<organism evidence="3 4">
    <name type="scientific">Rubroshorea leprosula</name>
    <dbReference type="NCBI Taxonomy" id="152421"/>
    <lineage>
        <taxon>Eukaryota</taxon>
        <taxon>Viridiplantae</taxon>
        <taxon>Streptophyta</taxon>
        <taxon>Embryophyta</taxon>
        <taxon>Tracheophyta</taxon>
        <taxon>Spermatophyta</taxon>
        <taxon>Magnoliopsida</taxon>
        <taxon>eudicotyledons</taxon>
        <taxon>Gunneridae</taxon>
        <taxon>Pentapetalae</taxon>
        <taxon>rosids</taxon>
        <taxon>malvids</taxon>
        <taxon>Malvales</taxon>
        <taxon>Dipterocarpaceae</taxon>
        <taxon>Rubroshorea</taxon>
    </lineage>
</organism>
<comment type="caution">
    <text evidence="3">The sequence shown here is derived from an EMBL/GenBank/DDBJ whole genome shotgun (WGS) entry which is preliminary data.</text>
</comment>
<dbReference type="EMBL" id="BPVZ01000149">
    <property type="protein sequence ID" value="GKV41335.1"/>
    <property type="molecule type" value="Genomic_DNA"/>
</dbReference>
<feature type="region of interest" description="Disordered" evidence="1">
    <location>
        <begin position="906"/>
        <end position="939"/>
    </location>
</feature>
<dbReference type="AlphaFoldDB" id="A0AAV5LV24"/>
<dbReference type="CDD" id="cd09272">
    <property type="entry name" value="RNase_HI_RT_Ty1"/>
    <property type="match status" value="1"/>
</dbReference>
<protein>
    <recommendedName>
        <fullName evidence="2">Reverse transcriptase Ty1/copia-type domain-containing protein</fullName>
    </recommendedName>
</protein>
<evidence type="ECO:0000313" key="4">
    <source>
        <dbReference type="Proteomes" id="UP001054252"/>
    </source>
</evidence>
<gene>
    <name evidence="3" type="ORF">SLEP1_g48881</name>
</gene>
<dbReference type="PANTHER" id="PTHR11439">
    <property type="entry name" value="GAG-POL-RELATED RETROTRANSPOSON"/>
    <property type="match status" value="1"/>
</dbReference>
<dbReference type="InterPro" id="IPR013103">
    <property type="entry name" value="RVT_2"/>
</dbReference>
<evidence type="ECO:0000313" key="3">
    <source>
        <dbReference type="EMBL" id="GKV41335.1"/>
    </source>
</evidence>
<name>A0AAV5LV24_9ROSI</name>
<dbReference type="Pfam" id="PF07727">
    <property type="entry name" value="RVT_2"/>
    <property type="match status" value="1"/>
</dbReference>
<dbReference type="Pfam" id="PF14223">
    <property type="entry name" value="Retrotran_gag_2"/>
    <property type="match status" value="1"/>
</dbReference>
<feature type="region of interest" description="Disordered" evidence="1">
    <location>
        <begin position="338"/>
        <end position="365"/>
    </location>
</feature>
<dbReference type="PANTHER" id="PTHR11439:SF524">
    <property type="entry name" value="RNA-DIRECTED DNA POLYMERASE, PROTEIN KINASE RLK-PELLE-DLSV FAMILY"/>
    <property type="match status" value="1"/>
</dbReference>
<evidence type="ECO:0000256" key="1">
    <source>
        <dbReference type="SAM" id="MobiDB-lite"/>
    </source>
</evidence>
<dbReference type="InterPro" id="IPR043502">
    <property type="entry name" value="DNA/RNA_pol_sf"/>
</dbReference>
<keyword evidence="4" id="KW-1185">Reference proteome</keyword>
<proteinExistence type="predicted"/>